<dbReference type="Pfam" id="PF11905">
    <property type="entry name" value="DUF3425"/>
    <property type="match status" value="1"/>
</dbReference>
<dbReference type="SUPFAM" id="SSF52058">
    <property type="entry name" value="L domain-like"/>
    <property type="match status" value="1"/>
</dbReference>
<feature type="region of interest" description="Disordered" evidence="3">
    <location>
        <begin position="225"/>
        <end position="251"/>
    </location>
</feature>
<keyword evidence="2" id="KW-0677">Repeat</keyword>
<dbReference type="InterPro" id="IPR055414">
    <property type="entry name" value="LRR_R13L4/SHOC2-like"/>
</dbReference>
<sequence>MTPISTAQAIQLARHAIETIHGDGNHGASEATLSGRSVHQGITVDLSHHNIGALPDEAIDIINRNIERLALPHNLLSTLPPRLSLCTSLRYLNARSNAIEVFPPVLCELSCLEILDLSRNRLKALPDDIIRMTSLKVMAVQKNAIEDLPLAIGEMPLLQVLKADVPGKFDDVFFLLQLPIPVPSQTIENYFSRTRGRRDFYASASEFEWRGELIPPLLEPLNPDWDPTELPFGTDPAPTESGQNSSAQTSDDILSISNTSNTESSLLPNAHAADSSPLPYVKRNNIRLVPTNVACAVLENALSLGYDLTKLVACSGEYISPFYQPNASPQNDPEALITYSLSMINPVPSSRTIPAHLRPTLAQVLIPHDASLDLIPLPFLRERAIMLSATMPQTFNLWELKFDIYHRGGLVIWQRDRTGQGGKAESPYYQPWDMRSWEAAPWFLQKWCMVVGGKESAFWKQSVWWHGLRGGMVEGM</sequence>
<gene>
    <name evidence="5" type="ORF">AK830_g6826</name>
</gene>
<dbReference type="InterPro" id="IPR021833">
    <property type="entry name" value="DUF3425"/>
</dbReference>
<proteinExistence type="predicted"/>
<keyword evidence="1" id="KW-0433">Leucine-rich repeat</keyword>
<dbReference type="STRING" id="78410.A0A0P7APE9"/>
<evidence type="ECO:0000256" key="1">
    <source>
        <dbReference type="ARBA" id="ARBA00022614"/>
    </source>
</evidence>
<dbReference type="OrthoDB" id="5973539at2759"/>
<name>A0A0P7APE9_9HYPO</name>
<dbReference type="PANTHER" id="PTHR38116">
    <property type="entry name" value="CHROMOSOME 7, WHOLE GENOME SHOTGUN SEQUENCE"/>
    <property type="match status" value="1"/>
</dbReference>
<dbReference type="InterPro" id="IPR032675">
    <property type="entry name" value="LRR_dom_sf"/>
</dbReference>
<dbReference type="InterPro" id="IPR003591">
    <property type="entry name" value="Leu-rich_rpt_typical-subtyp"/>
</dbReference>
<feature type="domain" description="Disease resistance R13L4/SHOC-2-like LRR" evidence="4">
    <location>
        <begin position="87"/>
        <end position="163"/>
    </location>
</feature>
<evidence type="ECO:0000259" key="4">
    <source>
        <dbReference type="Pfam" id="PF23598"/>
    </source>
</evidence>
<reference evidence="5 6" key="1">
    <citation type="submission" date="2015-09" db="EMBL/GenBank/DDBJ databases">
        <title>Draft genome of a European isolate of the apple canker pathogen Neonectria ditissima.</title>
        <authorList>
            <person name="Gomez-Cortecero A."/>
            <person name="Harrison R.J."/>
            <person name="Armitage A.D."/>
        </authorList>
    </citation>
    <scope>NUCLEOTIDE SEQUENCE [LARGE SCALE GENOMIC DNA]</scope>
    <source>
        <strain evidence="5 6">R09/05</strain>
    </source>
</reference>
<comment type="caution">
    <text evidence="5">The sequence shown here is derived from an EMBL/GenBank/DDBJ whole genome shotgun (WGS) entry which is preliminary data.</text>
</comment>
<dbReference type="SMART" id="SM00369">
    <property type="entry name" value="LRR_TYP"/>
    <property type="match status" value="2"/>
</dbReference>
<feature type="compositionally biased region" description="Polar residues" evidence="3">
    <location>
        <begin position="240"/>
        <end position="251"/>
    </location>
</feature>
<dbReference type="EMBL" id="LKCW01000099">
    <property type="protein sequence ID" value="KPM39717.1"/>
    <property type="molecule type" value="Genomic_DNA"/>
</dbReference>
<evidence type="ECO:0000313" key="6">
    <source>
        <dbReference type="Proteomes" id="UP000050424"/>
    </source>
</evidence>
<organism evidence="5 6">
    <name type="scientific">Neonectria ditissima</name>
    <dbReference type="NCBI Taxonomy" id="78410"/>
    <lineage>
        <taxon>Eukaryota</taxon>
        <taxon>Fungi</taxon>
        <taxon>Dikarya</taxon>
        <taxon>Ascomycota</taxon>
        <taxon>Pezizomycotina</taxon>
        <taxon>Sordariomycetes</taxon>
        <taxon>Hypocreomycetidae</taxon>
        <taxon>Hypocreales</taxon>
        <taxon>Nectriaceae</taxon>
        <taxon>Neonectria</taxon>
    </lineage>
</organism>
<protein>
    <recommendedName>
        <fullName evidence="4">Disease resistance R13L4/SHOC-2-like LRR domain-containing protein</fullName>
    </recommendedName>
</protein>
<keyword evidence="6" id="KW-1185">Reference proteome</keyword>
<evidence type="ECO:0000313" key="5">
    <source>
        <dbReference type="EMBL" id="KPM39717.1"/>
    </source>
</evidence>
<accession>A0A0P7APE9</accession>
<dbReference type="PANTHER" id="PTHR38116:SF8">
    <property type="entry name" value="BZIP DOMAIN-CONTAINING PROTEIN"/>
    <property type="match status" value="1"/>
</dbReference>
<evidence type="ECO:0000256" key="2">
    <source>
        <dbReference type="ARBA" id="ARBA00022737"/>
    </source>
</evidence>
<evidence type="ECO:0000256" key="3">
    <source>
        <dbReference type="SAM" id="MobiDB-lite"/>
    </source>
</evidence>
<dbReference type="Pfam" id="PF23598">
    <property type="entry name" value="LRR_14"/>
    <property type="match status" value="1"/>
</dbReference>
<dbReference type="Gene3D" id="3.80.10.10">
    <property type="entry name" value="Ribonuclease Inhibitor"/>
    <property type="match status" value="1"/>
</dbReference>
<dbReference type="Proteomes" id="UP000050424">
    <property type="component" value="Unassembled WGS sequence"/>
</dbReference>
<dbReference type="AlphaFoldDB" id="A0A0P7APE9"/>